<dbReference type="OrthoDB" id="4116926at2"/>
<evidence type="ECO:0000256" key="1">
    <source>
        <dbReference type="SAM" id="Phobius"/>
    </source>
</evidence>
<name>A0A1M6X4M0_9ACTN</name>
<accession>A0A1M6X4M0</accession>
<feature type="transmembrane region" description="Helical" evidence="1">
    <location>
        <begin position="374"/>
        <end position="391"/>
    </location>
</feature>
<dbReference type="Gene3D" id="1.20.1250.20">
    <property type="entry name" value="MFS general substrate transporter like domains"/>
    <property type="match status" value="1"/>
</dbReference>
<keyword evidence="3" id="KW-1185">Reference proteome</keyword>
<keyword evidence="1" id="KW-0472">Membrane</keyword>
<feature type="transmembrane region" description="Helical" evidence="1">
    <location>
        <begin position="308"/>
        <end position="328"/>
    </location>
</feature>
<keyword evidence="1" id="KW-0812">Transmembrane</keyword>
<feature type="transmembrane region" description="Helical" evidence="1">
    <location>
        <begin position="285"/>
        <end position="302"/>
    </location>
</feature>
<reference evidence="2 3" key="1">
    <citation type="submission" date="2016-11" db="EMBL/GenBank/DDBJ databases">
        <authorList>
            <person name="Jaros S."/>
            <person name="Januszkiewicz K."/>
            <person name="Wedrychowicz H."/>
        </authorList>
    </citation>
    <scope>NUCLEOTIDE SEQUENCE [LARGE SCALE GENOMIC DNA]</scope>
    <source>
        <strain evidence="2 3">CGMCC 4.2025</strain>
    </source>
</reference>
<feature type="transmembrane region" description="Helical" evidence="1">
    <location>
        <begin position="51"/>
        <end position="72"/>
    </location>
</feature>
<keyword evidence="1" id="KW-1133">Transmembrane helix</keyword>
<dbReference type="Proteomes" id="UP000184111">
    <property type="component" value="Unassembled WGS sequence"/>
</dbReference>
<feature type="transmembrane region" description="Helical" evidence="1">
    <location>
        <begin position="253"/>
        <end position="273"/>
    </location>
</feature>
<dbReference type="PANTHER" id="PTHR23542:SF1">
    <property type="entry name" value="MAJOR FACILITATOR SUPERFAMILY (MFS) PROFILE DOMAIN-CONTAINING PROTEIN"/>
    <property type="match status" value="1"/>
</dbReference>
<proteinExistence type="predicted"/>
<dbReference type="SUPFAM" id="SSF103473">
    <property type="entry name" value="MFS general substrate transporter"/>
    <property type="match status" value="1"/>
</dbReference>
<feature type="transmembrane region" description="Helical" evidence="1">
    <location>
        <begin position="349"/>
        <end position="368"/>
    </location>
</feature>
<dbReference type="PANTHER" id="PTHR23542">
    <property type="match status" value="1"/>
</dbReference>
<feature type="transmembrane region" description="Helical" evidence="1">
    <location>
        <begin position="220"/>
        <end position="241"/>
    </location>
</feature>
<dbReference type="RefSeq" id="WP_073494010.1">
    <property type="nucleotide sequence ID" value="NZ_FRBI01000002.1"/>
</dbReference>
<dbReference type="EMBL" id="FRBI01000002">
    <property type="protein sequence ID" value="SHL00735.1"/>
    <property type="molecule type" value="Genomic_DNA"/>
</dbReference>
<protein>
    <recommendedName>
        <fullName evidence="4">MFS transporter</fullName>
    </recommendedName>
</protein>
<feature type="transmembrane region" description="Helical" evidence="1">
    <location>
        <begin position="84"/>
        <end position="104"/>
    </location>
</feature>
<dbReference type="AlphaFoldDB" id="A0A1M6X4M0"/>
<dbReference type="STRING" id="310782.SAMN05216499_102305"/>
<gene>
    <name evidence="2" type="ORF">SAMN05216499_102305</name>
</gene>
<evidence type="ECO:0000313" key="2">
    <source>
        <dbReference type="EMBL" id="SHL00735.1"/>
    </source>
</evidence>
<evidence type="ECO:0008006" key="4">
    <source>
        <dbReference type="Google" id="ProtNLM"/>
    </source>
</evidence>
<organism evidence="2 3">
    <name type="scientific">Actinacidiphila paucisporea</name>
    <dbReference type="NCBI Taxonomy" id="310782"/>
    <lineage>
        <taxon>Bacteria</taxon>
        <taxon>Bacillati</taxon>
        <taxon>Actinomycetota</taxon>
        <taxon>Actinomycetes</taxon>
        <taxon>Kitasatosporales</taxon>
        <taxon>Streptomycetaceae</taxon>
        <taxon>Actinacidiphila</taxon>
    </lineage>
</organism>
<feature type="transmembrane region" description="Helical" evidence="1">
    <location>
        <begin position="176"/>
        <end position="199"/>
    </location>
</feature>
<dbReference type="InterPro" id="IPR036259">
    <property type="entry name" value="MFS_trans_sf"/>
</dbReference>
<feature type="transmembrane region" description="Helical" evidence="1">
    <location>
        <begin position="21"/>
        <end position="45"/>
    </location>
</feature>
<evidence type="ECO:0000313" key="3">
    <source>
        <dbReference type="Proteomes" id="UP000184111"/>
    </source>
</evidence>
<sequence>MSRPVRGSASYRAVLALPHARALFATATLARLSYGLLSLPLLLAVRAGTGSYAVAGAAAGLFGLTSAVLGPYRSRLVERRRGTLPALTAVYGTLLGCLAAGSALGMPAGLAVGLAVLAGVFPPPVGPLMRTRWGEMAGSDAQRQAALSLDAVTESTVFAVGPVLGGLLTAATSAPLSLAATAAVACTGFTAFAAVLGPAAKAPARADGRTEGRRRPGPPAAPGFGALLLTVLGSGTAPALAEVGIVAARGAAVAGPLMALCATGGAIGGLVYGRVRWSAAPRRRLPALGALAAACYALPAAAPALAAVAVGLLLAGACSDTLMITAYLQVDTLIPAGSRTEASAWINTAYNLGSAMGSAVAGIMISRYGPAPAFPTAAAVLALSTGLAVLLRTRRAAVRVTAGGDLPL</sequence>